<comment type="caution">
    <text evidence="1">The sequence shown here is derived from an EMBL/GenBank/DDBJ whole genome shotgun (WGS) entry which is preliminary data.</text>
</comment>
<gene>
    <name evidence="1" type="ORF">CEXT_619041</name>
</gene>
<sequence length="124" mass="13984">MNKGHMKICIKSYGFHSDRLLNVHNEYRTDDKSIEERFSTTGSTKRTFSRLASLLKETPSVAALQIFTSKSPLSSNVPGACQLLHRTAFDTLMPLTRNDEARRFIRPTRALEGSDSLSRCGHPE</sequence>
<organism evidence="1 2">
    <name type="scientific">Caerostris extrusa</name>
    <name type="common">Bark spider</name>
    <name type="synonym">Caerostris bankana</name>
    <dbReference type="NCBI Taxonomy" id="172846"/>
    <lineage>
        <taxon>Eukaryota</taxon>
        <taxon>Metazoa</taxon>
        <taxon>Ecdysozoa</taxon>
        <taxon>Arthropoda</taxon>
        <taxon>Chelicerata</taxon>
        <taxon>Arachnida</taxon>
        <taxon>Araneae</taxon>
        <taxon>Araneomorphae</taxon>
        <taxon>Entelegynae</taxon>
        <taxon>Araneoidea</taxon>
        <taxon>Araneidae</taxon>
        <taxon>Caerostris</taxon>
    </lineage>
</organism>
<keyword evidence="2" id="KW-1185">Reference proteome</keyword>
<evidence type="ECO:0000313" key="1">
    <source>
        <dbReference type="EMBL" id="GIY40827.1"/>
    </source>
</evidence>
<accession>A0AAV4T7Y7</accession>
<name>A0AAV4T7Y7_CAEEX</name>
<dbReference type="EMBL" id="BPLR01010667">
    <property type="protein sequence ID" value="GIY40827.1"/>
    <property type="molecule type" value="Genomic_DNA"/>
</dbReference>
<protein>
    <submittedName>
        <fullName evidence="1">Uncharacterized protein</fullName>
    </submittedName>
</protein>
<dbReference type="Proteomes" id="UP001054945">
    <property type="component" value="Unassembled WGS sequence"/>
</dbReference>
<dbReference type="AlphaFoldDB" id="A0AAV4T7Y7"/>
<proteinExistence type="predicted"/>
<reference evidence="1 2" key="1">
    <citation type="submission" date="2021-06" db="EMBL/GenBank/DDBJ databases">
        <title>Caerostris extrusa draft genome.</title>
        <authorList>
            <person name="Kono N."/>
            <person name="Arakawa K."/>
        </authorList>
    </citation>
    <scope>NUCLEOTIDE SEQUENCE [LARGE SCALE GENOMIC DNA]</scope>
</reference>
<evidence type="ECO:0000313" key="2">
    <source>
        <dbReference type="Proteomes" id="UP001054945"/>
    </source>
</evidence>